<proteinExistence type="inferred from homology"/>
<evidence type="ECO:0000256" key="3">
    <source>
        <dbReference type="ARBA" id="ARBA00022630"/>
    </source>
</evidence>
<dbReference type="Pfam" id="PF02913">
    <property type="entry name" value="FAD-oxidase_C"/>
    <property type="match status" value="1"/>
</dbReference>
<comment type="similarity">
    <text evidence="2">Belongs to the FAD-binding oxidoreductase/transferase type 4 family.</text>
</comment>
<evidence type="ECO:0000256" key="4">
    <source>
        <dbReference type="ARBA" id="ARBA00022827"/>
    </source>
</evidence>
<dbReference type="InterPro" id="IPR004113">
    <property type="entry name" value="FAD-bd_oxidored_4_C"/>
</dbReference>
<dbReference type="FunFam" id="3.30.465.10:FF:000016">
    <property type="entry name" value="probable D-lactate dehydrogenase, mitochondrial"/>
    <property type="match status" value="1"/>
</dbReference>
<dbReference type="Pfam" id="PF01565">
    <property type="entry name" value="FAD_binding_4"/>
    <property type="match status" value="1"/>
</dbReference>
<keyword evidence="5" id="KW-0809">Transit peptide</keyword>
<dbReference type="RefSeq" id="WP_085088635.1">
    <property type="nucleotide sequence ID" value="NZ_FXAK01000007.1"/>
</dbReference>
<dbReference type="InterPro" id="IPR016166">
    <property type="entry name" value="FAD-bd_PCMH"/>
</dbReference>
<dbReference type="SUPFAM" id="SSF56176">
    <property type="entry name" value="FAD-binding/transporter-associated domain-like"/>
    <property type="match status" value="1"/>
</dbReference>
<protein>
    <recommendedName>
        <fullName evidence="7">D-lactate dehydrogenase (cytochrome)</fullName>
        <ecNumber evidence="7">1.1.2.4</ecNumber>
    </recommendedName>
</protein>
<keyword evidence="4" id="KW-0274">FAD</keyword>
<dbReference type="FunFam" id="1.10.45.10:FF:000001">
    <property type="entry name" value="D-lactate dehydrogenase mitochondrial"/>
    <property type="match status" value="1"/>
</dbReference>
<dbReference type="Gene3D" id="3.30.465.10">
    <property type="match status" value="1"/>
</dbReference>
<keyword evidence="6" id="KW-0560">Oxidoreductase</keyword>
<dbReference type="GO" id="GO:0071949">
    <property type="term" value="F:FAD binding"/>
    <property type="evidence" value="ECO:0007669"/>
    <property type="project" value="InterPro"/>
</dbReference>
<dbReference type="FunFam" id="3.30.43.10:FF:000010">
    <property type="entry name" value="probable D-lactate dehydrogenase, mitochondrial"/>
    <property type="match status" value="1"/>
</dbReference>
<dbReference type="OrthoDB" id="9815648at2"/>
<dbReference type="EMBL" id="FXAK01000007">
    <property type="protein sequence ID" value="SMF70928.1"/>
    <property type="molecule type" value="Genomic_DNA"/>
</dbReference>
<keyword evidence="3" id="KW-0285">Flavoprotein</keyword>
<evidence type="ECO:0000256" key="6">
    <source>
        <dbReference type="ARBA" id="ARBA00023002"/>
    </source>
</evidence>
<dbReference type="GO" id="GO:0008720">
    <property type="term" value="F:D-lactate dehydrogenase (NAD+) activity"/>
    <property type="evidence" value="ECO:0007669"/>
    <property type="project" value="TreeGrafter"/>
</dbReference>
<name>A0A1X7GLR1_9PROT</name>
<dbReference type="PANTHER" id="PTHR11748">
    <property type="entry name" value="D-LACTATE DEHYDROGENASE"/>
    <property type="match status" value="1"/>
</dbReference>
<feature type="domain" description="FAD-binding PCMH-type" evidence="8">
    <location>
        <begin position="47"/>
        <end position="224"/>
    </location>
</feature>
<gene>
    <name evidence="9" type="ORF">SAMN02982917_3966</name>
</gene>
<dbReference type="InterPro" id="IPR016171">
    <property type="entry name" value="Vanillyl_alc_oxidase_C-sub2"/>
</dbReference>
<evidence type="ECO:0000259" key="8">
    <source>
        <dbReference type="PROSITE" id="PS51387"/>
    </source>
</evidence>
<dbReference type="InterPro" id="IPR036318">
    <property type="entry name" value="FAD-bd_PCMH-like_sf"/>
</dbReference>
<dbReference type="SUPFAM" id="SSF55103">
    <property type="entry name" value="FAD-linked oxidases, C-terminal domain"/>
    <property type="match status" value="1"/>
</dbReference>
<dbReference type="GO" id="GO:0004458">
    <property type="term" value="F:D-lactate dehydrogenase (cytochrome) activity"/>
    <property type="evidence" value="ECO:0007669"/>
    <property type="project" value="UniProtKB-EC"/>
</dbReference>
<comment type="cofactor">
    <cofactor evidence="1">
        <name>FAD</name>
        <dbReference type="ChEBI" id="CHEBI:57692"/>
    </cofactor>
</comment>
<evidence type="ECO:0000256" key="1">
    <source>
        <dbReference type="ARBA" id="ARBA00001974"/>
    </source>
</evidence>
<dbReference type="Gene3D" id="3.30.70.2740">
    <property type="match status" value="1"/>
</dbReference>
<dbReference type="PANTHER" id="PTHR11748:SF111">
    <property type="entry name" value="D-LACTATE DEHYDROGENASE, MITOCHONDRIAL-RELATED"/>
    <property type="match status" value="1"/>
</dbReference>
<evidence type="ECO:0000256" key="5">
    <source>
        <dbReference type="ARBA" id="ARBA00022946"/>
    </source>
</evidence>
<sequence>MTVIATTQPRAALTEEARAELTALLGDRFTTSLPVREHHGKDESYHTPCPPDGVAFANSTEDVSAIVRICAKHKLPIIPFGTGTSLEGGIAALAGGITIDLSGMQQILRVSPEDLDVTVQAGVTRKQLNEHLRDTGLFFPIDPGANASLGGMTATRASGTNAVRYGTMRENVLGLTVVLADGRVIKTGGRARKSAAGYDLTRLFVGSEGTLGIITEVTLKLYGIPEAISSAVCAFQTIKGAVDTVIQTIQVGVPVARIELLDEVQIDAVNKYSKLDYAVAPTLFFEFHGTDAGVKEQAEMVAAIAQEHGGMEFAWATRPEDRSKLWQARHDAYYAALALRPGSKGWPTDVCVPISRLADCILETKQDLAESNMLAPMVGHVGDGNFHLVYVLDPENPAELAEAQRLADKMVSRALEMGGTCTGEHGIGYGKMAFLEQEAGEAFNVMGDLKRAFDPDNLLNPGKVVRV</sequence>
<dbReference type="Proteomes" id="UP000192936">
    <property type="component" value="Unassembled WGS sequence"/>
</dbReference>
<accession>A0A1X7GLR1</accession>
<reference evidence="9 10" key="1">
    <citation type="submission" date="2017-04" db="EMBL/GenBank/DDBJ databases">
        <authorList>
            <person name="Afonso C.L."/>
            <person name="Miller P.J."/>
            <person name="Scott M.A."/>
            <person name="Spackman E."/>
            <person name="Goraichik I."/>
            <person name="Dimitrov K.M."/>
            <person name="Suarez D.L."/>
            <person name="Swayne D.E."/>
        </authorList>
    </citation>
    <scope>NUCLEOTIDE SEQUENCE [LARGE SCALE GENOMIC DNA]</scope>
    <source>
        <strain evidence="9 10">A2P</strain>
    </source>
</reference>
<evidence type="ECO:0000313" key="10">
    <source>
        <dbReference type="Proteomes" id="UP000192936"/>
    </source>
</evidence>
<dbReference type="Gene3D" id="1.10.45.10">
    <property type="entry name" value="Vanillyl-alcohol Oxidase, Chain A, domain 4"/>
    <property type="match status" value="1"/>
</dbReference>
<dbReference type="PROSITE" id="PS51387">
    <property type="entry name" value="FAD_PCMH"/>
    <property type="match status" value="1"/>
</dbReference>
<dbReference type="GO" id="GO:1903457">
    <property type="term" value="P:lactate catabolic process"/>
    <property type="evidence" value="ECO:0007669"/>
    <property type="project" value="TreeGrafter"/>
</dbReference>
<evidence type="ECO:0000256" key="7">
    <source>
        <dbReference type="ARBA" id="ARBA00038897"/>
    </source>
</evidence>
<dbReference type="InterPro" id="IPR016164">
    <property type="entry name" value="FAD-linked_Oxase-like_C"/>
</dbReference>
<dbReference type="STRING" id="286727.SAMN02982917_3966"/>
<dbReference type="InterPro" id="IPR006094">
    <property type="entry name" value="Oxid_FAD_bind_N"/>
</dbReference>
<dbReference type="AlphaFoldDB" id="A0A1X7GLR1"/>
<dbReference type="FunFam" id="3.30.70.2740:FF:000001">
    <property type="entry name" value="D-lactate dehydrogenase mitochondrial"/>
    <property type="match status" value="1"/>
</dbReference>
<evidence type="ECO:0000313" key="9">
    <source>
        <dbReference type="EMBL" id="SMF70928.1"/>
    </source>
</evidence>
<dbReference type="InterPro" id="IPR016169">
    <property type="entry name" value="FAD-bd_PCMH_sub2"/>
</dbReference>
<dbReference type="EC" id="1.1.2.4" evidence="7"/>
<evidence type="ECO:0000256" key="2">
    <source>
        <dbReference type="ARBA" id="ARBA00008000"/>
    </source>
</evidence>
<organism evidence="9 10">
    <name type="scientific">Azospirillum oryzae</name>
    <dbReference type="NCBI Taxonomy" id="286727"/>
    <lineage>
        <taxon>Bacteria</taxon>
        <taxon>Pseudomonadati</taxon>
        <taxon>Pseudomonadota</taxon>
        <taxon>Alphaproteobacteria</taxon>
        <taxon>Rhodospirillales</taxon>
        <taxon>Azospirillaceae</taxon>
        <taxon>Azospirillum</taxon>
    </lineage>
</organism>